<reference evidence="2 3" key="1">
    <citation type="journal article" date="2024" name="Proc. Natl. Acad. Sci. U.S.A.">
        <title>The genetic regulatory architecture and epigenomic basis for age-related changes in rattlesnake venom.</title>
        <authorList>
            <person name="Hogan M.P."/>
            <person name="Holding M.L."/>
            <person name="Nystrom G.S."/>
            <person name="Colston T.J."/>
            <person name="Bartlett D.A."/>
            <person name="Mason A.J."/>
            <person name="Ellsworth S.A."/>
            <person name="Rautsaw R.M."/>
            <person name="Lawrence K.C."/>
            <person name="Strickland J.L."/>
            <person name="He B."/>
            <person name="Fraser P."/>
            <person name="Margres M.J."/>
            <person name="Gilbert D.M."/>
            <person name="Gibbs H.L."/>
            <person name="Parkinson C.L."/>
            <person name="Rokyta D.R."/>
        </authorList>
    </citation>
    <scope>NUCLEOTIDE SEQUENCE [LARGE SCALE GENOMIC DNA]</scope>
    <source>
        <strain evidence="2">DRR0105</strain>
    </source>
</reference>
<dbReference type="EMBL" id="JAOTOJ010000008">
    <property type="protein sequence ID" value="KAK9396638.1"/>
    <property type="molecule type" value="Genomic_DNA"/>
</dbReference>
<dbReference type="GO" id="GO:0048471">
    <property type="term" value="C:perinuclear region of cytoplasm"/>
    <property type="evidence" value="ECO:0007669"/>
    <property type="project" value="TreeGrafter"/>
</dbReference>
<comment type="caution">
    <text evidence="2">The sequence shown here is derived from an EMBL/GenBank/DDBJ whole genome shotgun (WGS) entry which is preliminary data.</text>
</comment>
<organism evidence="2 3">
    <name type="scientific">Crotalus adamanteus</name>
    <name type="common">Eastern diamondback rattlesnake</name>
    <dbReference type="NCBI Taxonomy" id="8729"/>
    <lineage>
        <taxon>Eukaryota</taxon>
        <taxon>Metazoa</taxon>
        <taxon>Chordata</taxon>
        <taxon>Craniata</taxon>
        <taxon>Vertebrata</taxon>
        <taxon>Euteleostomi</taxon>
        <taxon>Lepidosauria</taxon>
        <taxon>Squamata</taxon>
        <taxon>Bifurcata</taxon>
        <taxon>Unidentata</taxon>
        <taxon>Episquamata</taxon>
        <taxon>Toxicofera</taxon>
        <taxon>Serpentes</taxon>
        <taxon>Colubroidea</taxon>
        <taxon>Viperidae</taxon>
        <taxon>Crotalinae</taxon>
        <taxon>Crotalus</taxon>
    </lineage>
</organism>
<evidence type="ECO:0000259" key="1">
    <source>
        <dbReference type="PROSITE" id="PS51082"/>
    </source>
</evidence>
<evidence type="ECO:0000313" key="3">
    <source>
        <dbReference type="Proteomes" id="UP001474421"/>
    </source>
</evidence>
<dbReference type="GO" id="GO:0005884">
    <property type="term" value="C:actin filament"/>
    <property type="evidence" value="ECO:0007669"/>
    <property type="project" value="TreeGrafter"/>
</dbReference>
<dbReference type="GO" id="GO:0051639">
    <property type="term" value="P:actin filament network formation"/>
    <property type="evidence" value="ECO:0007669"/>
    <property type="project" value="TreeGrafter"/>
</dbReference>
<dbReference type="InterPro" id="IPR039895">
    <property type="entry name" value="COBL-like"/>
</dbReference>
<dbReference type="CDD" id="cd21799">
    <property type="entry name" value="WH2_Wa_Cobl"/>
    <property type="match status" value="1"/>
</dbReference>
<dbReference type="PROSITE" id="PS51082">
    <property type="entry name" value="WH2"/>
    <property type="match status" value="2"/>
</dbReference>
<dbReference type="SMART" id="SM00246">
    <property type="entry name" value="WH2"/>
    <property type="match status" value="2"/>
</dbReference>
<dbReference type="InterPro" id="IPR003124">
    <property type="entry name" value="WH2_dom"/>
</dbReference>
<dbReference type="GO" id="GO:0003785">
    <property type="term" value="F:actin monomer binding"/>
    <property type="evidence" value="ECO:0007669"/>
    <property type="project" value="InterPro"/>
</dbReference>
<feature type="domain" description="WH2" evidence="1">
    <location>
        <begin position="487"/>
        <end position="507"/>
    </location>
</feature>
<dbReference type="AlphaFoldDB" id="A0AAW1B3T3"/>
<dbReference type="PANTHER" id="PTHR47008">
    <property type="entry name" value="PROTEIN CORDON-BLEU"/>
    <property type="match status" value="1"/>
</dbReference>
<dbReference type="GO" id="GO:0044294">
    <property type="term" value="C:dendritic growth cone"/>
    <property type="evidence" value="ECO:0007669"/>
    <property type="project" value="TreeGrafter"/>
</dbReference>
<sequence length="570" mass="63757">MFSKIETNGNIPVKLIDLVKLININKNIESVSKECVGTSSYSSKHLSQESSTEIFWDQTEKQHSESVIYTFPNEKQNKKNAVQKNISQNCIDSDKPNGQEIAYNFKLLNKVNGIPDKARSLNENNISDEHNKFHLELKGASAKNPDEKESDSIQSPWRHCINNRIKNYHPKTGLTTFKVVPPKPRIRDFDRNESLYTGAIKIDELGNLVTPNSNGARKIIVNATSKETLFGRAKSCPVETESAKTKELYSTTFSCSKNVSNTGPSCADSRVSNIKTSKQNKSTNSISGTFTIITSNKNNLTEEELISDLVQDVTDREMTFVVIKKPSDQVSSPFFLSKPNIDSSPIIFSSHVKSSNIPSAVNVNQTTLKKDEKLDNAENKLCSNRIEDNIYNIFGPKKKFKSVIQKPVPKDTSLHSALMEAIQNTGGKDKLRKISSFASDELQRFRNAEEVLKNNSKSAKEQSLFPVQLGMQKAHSLPRMTDRPGNSRQALIEAIRSGAGAACLRKVWKISSQDLESSSLKPAARETKVLEMLDHLCVKSLGTTYFQSYTKPKLFLIASYQIHELEMNSH</sequence>
<dbReference type="GO" id="GO:0030041">
    <property type="term" value="P:actin filament polymerization"/>
    <property type="evidence" value="ECO:0007669"/>
    <property type="project" value="TreeGrafter"/>
</dbReference>
<dbReference type="GO" id="GO:0001726">
    <property type="term" value="C:ruffle"/>
    <property type="evidence" value="ECO:0007669"/>
    <property type="project" value="TreeGrafter"/>
</dbReference>
<protein>
    <submittedName>
        <fullName evidence="2">COBL: Protein cordon-bleu</fullName>
    </submittedName>
</protein>
<evidence type="ECO:0000313" key="2">
    <source>
        <dbReference type="EMBL" id="KAK9396638.1"/>
    </source>
</evidence>
<proteinExistence type="predicted"/>
<dbReference type="GO" id="GO:0044295">
    <property type="term" value="C:axonal growth cone"/>
    <property type="evidence" value="ECO:0007669"/>
    <property type="project" value="TreeGrafter"/>
</dbReference>
<accession>A0AAW1B3T3</accession>
<dbReference type="Proteomes" id="UP001474421">
    <property type="component" value="Unassembled WGS sequence"/>
</dbReference>
<gene>
    <name evidence="2" type="ORF">NXF25_019999</name>
</gene>
<feature type="domain" description="WH2" evidence="1">
    <location>
        <begin position="414"/>
        <end position="434"/>
    </location>
</feature>
<dbReference type="GO" id="GO:0005886">
    <property type="term" value="C:plasma membrane"/>
    <property type="evidence" value="ECO:0007669"/>
    <property type="project" value="TreeGrafter"/>
</dbReference>
<dbReference type="GO" id="GO:0043025">
    <property type="term" value="C:neuronal cell body"/>
    <property type="evidence" value="ECO:0007669"/>
    <property type="project" value="TreeGrafter"/>
</dbReference>
<name>A0AAW1B3T3_CROAD</name>
<dbReference type="GO" id="GO:1990357">
    <property type="term" value="C:terminal web"/>
    <property type="evidence" value="ECO:0007669"/>
    <property type="project" value="TreeGrafter"/>
</dbReference>
<keyword evidence="3" id="KW-1185">Reference proteome</keyword>
<dbReference type="PANTHER" id="PTHR47008:SF1">
    <property type="entry name" value="PROTEIN CORDON-BLEU"/>
    <property type="match status" value="1"/>
</dbReference>